<evidence type="ECO:0000313" key="3">
    <source>
        <dbReference type="Proteomes" id="UP000279275"/>
    </source>
</evidence>
<comment type="caution">
    <text evidence="2">The sequence shown here is derived from an EMBL/GenBank/DDBJ whole genome shotgun (WGS) entry which is preliminary data.</text>
</comment>
<dbReference type="Pfam" id="PF00296">
    <property type="entry name" value="Bac_luciferase"/>
    <property type="match status" value="2"/>
</dbReference>
<dbReference type="AlphaFoldDB" id="A0A3M2L0S5"/>
<accession>A0A3M2L0S5</accession>
<proteinExistence type="predicted"/>
<organism evidence="2 3">
    <name type="scientific">Nocardia stercoris</name>
    <dbReference type="NCBI Taxonomy" id="2483361"/>
    <lineage>
        <taxon>Bacteria</taxon>
        <taxon>Bacillati</taxon>
        <taxon>Actinomycetota</taxon>
        <taxon>Actinomycetes</taxon>
        <taxon>Mycobacteriales</taxon>
        <taxon>Nocardiaceae</taxon>
        <taxon>Nocardia</taxon>
    </lineage>
</organism>
<feature type="domain" description="Luciferase-like" evidence="1">
    <location>
        <begin position="6"/>
        <end position="114"/>
    </location>
</feature>
<evidence type="ECO:0000259" key="1">
    <source>
        <dbReference type="Pfam" id="PF00296"/>
    </source>
</evidence>
<dbReference type="GO" id="GO:0016705">
    <property type="term" value="F:oxidoreductase activity, acting on paired donors, with incorporation or reduction of molecular oxygen"/>
    <property type="evidence" value="ECO:0007669"/>
    <property type="project" value="InterPro"/>
</dbReference>
<dbReference type="EMBL" id="RFFH01000007">
    <property type="protein sequence ID" value="RMI31329.1"/>
    <property type="molecule type" value="Genomic_DNA"/>
</dbReference>
<gene>
    <name evidence="2" type="ORF">EBN03_18370</name>
</gene>
<dbReference type="Proteomes" id="UP000279275">
    <property type="component" value="Unassembled WGS sequence"/>
</dbReference>
<dbReference type="InterPro" id="IPR011251">
    <property type="entry name" value="Luciferase-like_dom"/>
</dbReference>
<sequence>MSVPLSVLDLSPVSAGSTPQQAIRNTIDLARHAETWGYRRFWVAEHHFVDVASSSPATLIALIAAATRTIRVGSAAVQLGHHTSASVVEAFGTIDALYPGRLDLGLGRSNHRRAQFRAAAGQSARTEHRPTVVRDGVVIPPPFDPARIQDLSRVAATFEALLLPGAESKDYTEQVAEIRALLAGHYRGADGVALHAVPGEGAQVDLWLLGSSGGESAQLAGRLGLPFVANYHVAPGTILETVAAYKDSFRPSARYPEPYLVVSADVVVAEDDDRAGWLARSYGHWVYSIRSGAGATRYLDPDTAPPLTDQQQQLVADRVTTQFVGSPATVAGRLSALQHLTGADELVITSVTHRHEDRLNSHRLLAAEWGLGHVRAA</sequence>
<feature type="domain" description="Luciferase-like" evidence="1">
    <location>
        <begin position="183"/>
        <end position="340"/>
    </location>
</feature>
<protein>
    <submittedName>
        <fullName evidence="2">LLM class flavin-dependent oxidoreductase</fullName>
    </submittedName>
</protein>
<dbReference type="PANTHER" id="PTHR30137:SF6">
    <property type="entry name" value="LUCIFERASE-LIKE MONOOXYGENASE"/>
    <property type="match status" value="1"/>
</dbReference>
<dbReference type="RefSeq" id="WP_122189278.1">
    <property type="nucleotide sequence ID" value="NZ_RFFH01000007.1"/>
</dbReference>
<dbReference type="PANTHER" id="PTHR30137">
    <property type="entry name" value="LUCIFERASE-LIKE MONOOXYGENASE"/>
    <property type="match status" value="1"/>
</dbReference>
<dbReference type="SUPFAM" id="SSF51679">
    <property type="entry name" value="Bacterial luciferase-like"/>
    <property type="match status" value="1"/>
</dbReference>
<dbReference type="GO" id="GO:0005829">
    <property type="term" value="C:cytosol"/>
    <property type="evidence" value="ECO:0007669"/>
    <property type="project" value="TreeGrafter"/>
</dbReference>
<dbReference type="Gene3D" id="3.20.20.30">
    <property type="entry name" value="Luciferase-like domain"/>
    <property type="match status" value="1"/>
</dbReference>
<keyword evidence="3" id="KW-1185">Reference proteome</keyword>
<dbReference type="InterPro" id="IPR050766">
    <property type="entry name" value="Bact_Lucif_Oxidored"/>
</dbReference>
<dbReference type="CDD" id="cd00347">
    <property type="entry name" value="Flavin_utilizing_monoxygenases"/>
    <property type="match status" value="1"/>
</dbReference>
<dbReference type="OrthoDB" id="9780518at2"/>
<reference evidence="2 3" key="1">
    <citation type="submission" date="2018-10" db="EMBL/GenBank/DDBJ databases">
        <title>Isolation from cow dung.</title>
        <authorList>
            <person name="Ling L."/>
        </authorList>
    </citation>
    <scope>NUCLEOTIDE SEQUENCE [LARGE SCALE GENOMIC DNA]</scope>
    <source>
        <strain evidence="2 3">NEAU-LL90</strain>
    </source>
</reference>
<name>A0A3M2L0S5_9NOCA</name>
<evidence type="ECO:0000313" key="2">
    <source>
        <dbReference type="EMBL" id="RMI31329.1"/>
    </source>
</evidence>
<dbReference type="InterPro" id="IPR036661">
    <property type="entry name" value="Luciferase-like_sf"/>
</dbReference>